<dbReference type="EMBL" id="FOHG01000052">
    <property type="protein sequence ID" value="SET25766.1"/>
    <property type="molecule type" value="Genomic_DNA"/>
</dbReference>
<feature type="non-terminal residue" evidence="3">
    <location>
        <position position="1"/>
    </location>
</feature>
<dbReference type="AlphaFoldDB" id="A0A1I0D0R4"/>
<dbReference type="NCBIfam" id="NF040570">
    <property type="entry name" value="guided_TnpB"/>
    <property type="match status" value="1"/>
</dbReference>
<reference evidence="3 4" key="1">
    <citation type="submission" date="2016-10" db="EMBL/GenBank/DDBJ databases">
        <authorList>
            <person name="Varghese N."/>
            <person name="Submissions S."/>
        </authorList>
    </citation>
    <scope>NUCLEOTIDE SEQUENCE [LARGE SCALE GENOMIC DNA]</scope>
    <source>
        <strain evidence="3 4">WG5</strain>
    </source>
</reference>
<protein>
    <submittedName>
        <fullName evidence="3">Transposase, IS605 OrfB family, central region</fullName>
    </submittedName>
</protein>
<name>A0A1I0D0R4_9FIRM</name>
<keyword evidence="1" id="KW-0238">DNA-binding</keyword>
<evidence type="ECO:0000313" key="4">
    <source>
        <dbReference type="Proteomes" id="UP000198612"/>
    </source>
</evidence>
<dbReference type="GO" id="GO:0003677">
    <property type="term" value="F:DNA binding"/>
    <property type="evidence" value="ECO:0007669"/>
    <property type="project" value="UniProtKB-KW"/>
</dbReference>
<sequence>NMLKNSNLAKSISDVSWSKFVEYIEYKAEWYGRDLIKIDTFFPSSQLCSECGYQNKEVKDLSIREWECPKCHSIHDRDINASKNILQRGLELQLASR</sequence>
<accession>A0A1I0D0R4</accession>
<proteinExistence type="predicted"/>
<evidence type="ECO:0000313" key="3">
    <source>
        <dbReference type="EMBL" id="SET25766.1"/>
    </source>
</evidence>
<dbReference type="Proteomes" id="UP000198612">
    <property type="component" value="Unassembled WGS sequence"/>
</dbReference>
<organism evidence="3 4">
    <name type="scientific">Halanaerobium congolense</name>
    <dbReference type="NCBI Taxonomy" id="54121"/>
    <lineage>
        <taxon>Bacteria</taxon>
        <taxon>Bacillati</taxon>
        <taxon>Bacillota</taxon>
        <taxon>Clostridia</taxon>
        <taxon>Halanaerobiales</taxon>
        <taxon>Halanaerobiaceae</taxon>
        <taxon>Halanaerobium</taxon>
    </lineage>
</organism>
<dbReference type="InterPro" id="IPR010095">
    <property type="entry name" value="Cas12f1-like_TNB"/>
</dbReference>
<dbReference type="Pfam" id="PF07282">
    <property type="entry name" value="Cas12f1-like_TNB"/>
    <property type="match status" value="1"/>
</dbReference>
<dbReference type="RefSeq" id="WP_143064921.1">
    <property type="nucleotide sequence ID" value="NZ_FOHG01000052.1"/>
</dbReference>
<gene>
    <name evidence="3" type="ORF">SAMN04515652_15211</name>
</gene>
<evidence type="ECO:0000256" key="1">
    <source>
        <dbReference type="ARBA" id="ARBA00023125"/>
    </source>
</evidence>
<evidence type="ECO:0000259" key="2">
    <source>
        <dbReference type="Pfam" id="PF07282"/>
    </source>
</evidence>
<feature type="domain" description="Cas12f1-like TNB" evidence="2">
    <location>
        <begin position="17"/>
        <end position="85"/>
    </location>
</feature>